<comment type="caution">
    <text evidence="2">The sequence shown here is derived from an EMBL/GenBank/DDBJ whole genome shotgun (WGS) entry which is preliminary data.</text>
</comment>
<dbReference type="Proteomes" id="UP000239990">
    <property type="component" value="Unassembled WGS sequence"/>
</dbReference>
<sequence>MHARAISFFSCLLLAGAAHAGSAPADLSCVSDSGKVAIKGTIPSPSSEDLDITLSYFDATLALNDTTTQGSYVVSDFPQSVFLLLVPSPGTALTLYALPSTMAVEKTSDSGDMAGKFQAKLKAPRPRSATGAQTPAALTATLNCEYRYSL</sequence>
<keyword evidence="1" id="KW-0732">Signal</keyword>
<dbReference type="OrthoDB" id="8664510at2"/>
<feature type="signal peptide" evidence="1">
    <location>
        <begin position="1"/>
        <end position="20"/>
    </location>
</feature>
<evidence type="ECO:0000313" key="2">
    <source>
        <dbReference type="EMBL" id="PPA77627.1"/>
    </source>
</evidence>
<gene>
    <name evidence="2" type="ORF">C4E15_06365</name>
</gene>
<evidence type="ECO:0000256" key="1">
    <source>
        <dbReference type="SAM" id="SignalP"/>
    </source>
</evidence>
<protein>
    <submittedName>
        <fullName evidence="2">Uncharacterized protein</fullName>
    </submittedName>
</protein>
<organism evidence="2 3">
    <name type="scientific">Achromobacter spanius</name>
    <dbReference type="NCBI Taxonomy" id="217203"/>
    <lineage>
        <taxon>Bacteria</taxon>
        <taxon>Pseudomonadati</taxon>
        <taxon>Pseudomonadota</taxon>
        <taxon>Betaproteobacteria</taxon>
        <taxon>Burkholderiales</taxon>
        <taxon>Alcaligenaceae</taxon>
        <taxon>Achromobacter</taxon>
    </lineage>
</organism>
<dbReference type="AlphaFoldDB" id="A0A2S5GX19"/>
<reference evidence="2 3" key="1">
    <citation type="submission" date="2018-02" db="EMBL/GenBank/DDBJ databases">
        <title>Draft Genome of Achromobacter spanius stain 6.</title>
        <authorList>
            <person name="Gunasekera T.S."/>
            <person name="Radwan O."/>
            <person name="Ruiz O.N."/>
        </authorList>
    </citation>
    <scope>NUCLEOTIDE SEQUENCE [LARGE SCALE GENOMIC DNA]</scope>
    <source>
        <strain evidence="2 3">6</strain>
    </source>
</reference>
<dbReference type="RefSeq" id="WP_104142721.1">
    <property type="nucleotide sequence ID" value="NZ_PREU01000002.1"/>
</dbReference>
<proteinExistence type="predicted"/>
<feature type="chain" id="PRO_5015516954" evidence="1">
    <location>
        <begin position="21"/>
        <end position="150"/>
    </location>
</feature>
<evidence type="ECO:0000313" key="3">
    <source>
        <dbReference type="Proteomes" id="UP000239990"/>
    </source>
</evidence>
<dbReference type="EMBL" id="PREU01000002">
    <property type="protein sequence ID" value="PPA77627.1"/>
    <property type="molecule type" value="Genomic_DNA"/>
</dbReference>
<name>A0A2S5GX19_9BURK</name>
<accession>A0A2S5GX19</accession>